<dbReference type="Pfam" id="PF13646">
    <property type="entry name" value="HEAT_2"/>
    <property type="match status" value="4"/>
</dbReference>
<dbReference type="AlphaFoldDB" id="A0A0K1Q6Y3"/>
<dbReference type="Proteomes" id="UP000064967">
    <property type="component" value="Chromosome"/>
</dbReference>
<dbReference type="GO" id="GO:0016491">
    <property type="term" value="F:oxidoreductase activity"/>
    <property type="evidence" value="ECO:0007669"/>
    <property type="project" value="TreeGrafter"/>
</dbReference>
<dbReference type="Pfam" id="PF03130">
    <property type="entry name" value="HEAT_PBS"/>
    <property type="match status" value="1"/>
</dbReference>
<dbReference type="RefSeq" id="WP_146652586.1">
    <property type="nucleotide sequence ID" value="NZ_CP012333.1"/>
</dbReference>
<dbReference type="PANTHER" id="PTHR12697:SF5">
    <property type="entry name" value="DEOXYHYPUSINE HYDROXYLASE"/>
    <property type="match status" value="1"/>
</dbReference>
<dbReference type="KEGG" id="llu:AKJ09_08156"/>
<dbReference type="Gene3D" id="1.25.10.10">
    <property type="entry name" value="Leucine-rich Repeat Variant"/>
    <property type="match status" value="6"/>
</dbReference>
<evidence type="ECO:0000256" key="1">
    <source>
        <dbReference type="SAM" id="MobiDB-lite"/>
    </source>
</evidence>
<dbReference type="InterPro" id="IPR016024">
    <property type="entry name" value="ARM-type_fold"/>
</dbReference>
<dbReference type="InterPro" id="IPR011989">
    <property type="entry name" value="ARM-like"/>
</dbReference>
<dbReference type="EMBL" id="CP012333">
    <property type="protein sequence ID" value="AKV01493.1"/>
    <property type="molecule type" value="Genomic_DNA"/>
</dbReference>
<evidence type="ECO:0000313" key="2">
    <source>
        <dbReference type="EMBL" id="AKV01493.1"/>
    </source>
</evidence>
<organism evidence="2 3">
    <name type="scientific">Labilithrix luteola</name>
    <dbReference type="NCBI Taxonomy" id="1391654"/>
    <lineage>
        <taxon>Bacteria</taxon>
        <taxon>Pseudomonadati</taxon>
        <taxon>Myxococcota</taxon>
        <taxon>Polyangia</taxon>
        <taxon>Polyangiales</taxon>
        <taxon>Labilitrichaceae</taxon>
        <taxon>Labilithrix</taxon>
    </lineage>
</organism>
<feature type="region of interest" description="Disordered" evidence="1">
    <location>
        <begin position="828"/>
        <end position="848"/>
    </location>
</feature>
<dbReference type="SMART" id="SM00567">
    <property type="entry name" value="EZ_HEAT"/>
    <property type="match status" value="16"/>
</dbReference>
<keyword evidence="3" id="KW-1185">Reference proteome</keyword>
<gene>
    <name evidence="2" type="ORF">AKJ09_08156</name>
</gene>
<protein>
    <submittedName>
        <fullName evidence="2">HEAT repeat protein</fullName>
    </submittedName>
</protein>
<sequence>MRKGVFIASLLCFGVLGSQLAPRHALALVWPDVPERVERGLASQDPVTRRAAARELGTLGLERATPLVLRALGDGDTEVRLAAAKEAIRLHVVPATPVALAWLTEREPRLRVAACEVAFAMPDAKAVPSLARSLGDADPSVRGACADALGASGSPDAVAPLAGKLDDPTPAVRVQVARALAKLGDPRAVVPLVGKVQDSTPEVRQAVVRALGDLGDPRATQALLLVLRDSSPDVKMEALAALGRLRAPDAASAIAPLALERNPTVRQAALVSLGRIGTPEAIRALVNALGTQEDAAATLERTAVREALVSVGPAAIPELTGLLEKPGSKAVTTSAAWVLGELHATSSAKTIVTALRKGTLPPAAALHALAGAGTAEQVPVVLEFVGDPLVRQEALRTAGILLDPTKPDGRAVEPLAATLRSPRLSIDERAQLVTLLGRTGAPRAATELTGLAASKDPTLRIAAIDALGALGSASPKDASGIADDALVPLLVDTDPAVRLHVATALGASGGTKARQAMLKKLDGGEELDRYAVLAALGGIGERLPDDATTARLFRELAVAAGPERDAVLEAAGRSRTPAAVKGLENAAKGEPDDRRMVAIMLGGQRGSTEALSLLQKLAEDPDATVRAQAVFSLGTLGDARSVGAIAARTKTDDTAVATNAAGAVARIARGLGPGGAPVIGPVACPLLSDARPTVRANALVALAFAKAHCGDDDTARKLLLDDASELVRASAARALQAVAGGPANGSTNRATLADRTALERCASVDRNAEVARICRAAQPAPPPNEATTARAVTVFIIGEPQNTAKPHAPYLLEHEGGVLREGIADRRGATFDPAAPPGNLTRRRLPSR</sequence>
<name>A0A0K1Q6Y3_9BACT</name>
<dbReference type="SUPFAM" id="SSF48371">
    <property type="entry name" value="ARM repeat"/>
    <property type="match status" value="3"/>
</dbReference>
<dbReference type="STRING" id="1391654.AKJ09_08156"/>
<dbReference type="InterPro" id="IPR004155">
    <property type="entry name" value="PBS_lyase_HEAT"/>
</dbReference>
<evidence type="ECO:0000313" key="3">
    <source>
        <dbReference type="Proteomes" id="UP000064967"/>
    </source>
</evidence>
<proteinExistence type="predicted"/>
<accession>A0A0K1Q6Y3</accession>
<dbReference type="PANTHER" id="PTHR12697">
    <property type="entry name" value="PBS LYASE HEAT-LIKE PROTEIN"/>
    <property type="match status" value="1"/>
</dbReference>
<reference evidence="2 3" key="1">
    <citation type="submission" date="2015-08" db="EMBL/GenBank/DDBJ databases">
        <authorList>
            <person name="Babu N.S."/>
            <person name="Beckwith C.J."/>
            <person name="Beseler K.G."/>
            <person name="Brison A."/>
            <person name="Carone J.V."/>
            <person name="Caskin T.P."/>
            <person name="Diamond M."/>
            <person name="Durham M.E."/>
            <person name="Foxe J.M."/>
            <person name="Go M."/>
            <person name="Henderson B.A."/>
            <person name="Jones I.B."/>
            <person name="McGettigan J.A."/>
            <person name="Micheletti S.J."/>
            <person name="Nasrallah M.E."/>
            <person name="Ortiz D."/>
            <person name="Piller C.R."/>
            <person name="Privatt S.R."/>
            <person name="Schneider S.L."/>
            <person name="Sharp S."/>
            <person name="Smith T.C."/>
            <person name="Stanton J.D."/>
            <person name="Ullery H.E."/>
            <person name="Wilson R.J."/>
            <person name="Serrano M.G."/>
            <person name="Buck G."/>
            <person name="Lee V."/>
            <person name="Wang Y."/>
            <person name="Carvalho R."/>
            <person name="Voegtly L."/>
            <person name="Shi R."/>
            <person name="Duckworth R."/>
            <person name="Johnson A."/>
            <person name="Loviza R."/>
            <person name="Walstead R."/>
            <person name="Shah Z."/>
            <person name="Kiflezghi M."/>
            <person name="Wade K."/>
            <person name="Ball S.L."/>
            <person name="Bradley K.W."/>
            <person name="Asai D.J."/>
            <person name="Bowman C.A."/>
            <person name="Russell D.A."/>
            <person name="Pope W.H."/>
            <person name="Jacobs-Sera D."/>
            <person name="Hendrix R.W."/>
            <person name="Hatfull G.F."/>
        </authorList>
    </citation>
    <scope>NUCLEOTIDE SEQUENCE [LARGE SCALE GENOMIC DNA]</scope>
    <source>
        <strain evidence="2 3">DSM 27648</strain>
    </source>
</reference>
<dbReference type="PATRIC" id="fig|1391654.3.peg.8269"/>
<dbReference type="OrthoDB" id="3661251at2"/>